<evidence type="ECO:0000256" key="4">
    <source>
        <dbReference type="ARBA" id="ARBA00022942"/>
    </source>
</evidence>
<evidence type="ECO:0000256" key="3">
    <source>
        <dbReference type="ARBA" id="ARBA00014831"/>
    </source>
</evidence>
<keyword evidence="7" id="KW-1185">Reference proteome</keyword>
<comment type="subunit">
    <text evidence="2">Forms a homooligomeric, either hexameric or heptameric, ring-like structure which stacks co-axially with the proteasomal alpha-rings.</text>
</comment>
<proteinExistence type="inferred from homology"/>
<dbReference type="Pfam" id="PF10759">
    <property type="entry name" value="BPA"/>
    <property type="match status" value="1"/>
</dbReference>
<feature type="compositionally biased region" description="Basic and acidic residues" evidence="5">
    <location>
        <begin position="19"/>
        <end position="33"/>
    </location>
</feature>
<organism evidence="6 7">
    <name type="scientific">Luteimicrobium album</name>
    <dbReference type="NCBI Taxonomy" id="1054550"/>
    <lineage>
        <taxon>Bacteria</taxon>
        <taxon>Bacillati</taxon>
        <taxon>Actinomycetota</taxon>
        <taxon>Actinomycetes</taxon>
        <taxon>Micrococcales</taxon>
        <taxon>Luteimicrobium</taxon>
    </lineage>
</organism>
<reference evidence="7" key="1">
    <citation type="journal article" date="2019" name="Int. J. Syst. Evol. Microbiol.">
        <title>The Global Catalogue of Microorganisms (GCM) 10K type strain sequencing project: providing services to taxonomists for standard genome sequencing and annotation.</title>
        <authorList>
            <consortium name="The Broad Institute Genomics Platform"/>
            <consortium name="The Broad Institute Genome Sequencing Center for Infectious Disease"/>
            <person name="Wu L."/>
            <person name="Ma J."/>
        </authorList>
    </citation>
    <scope>NUCLEOTIDE SEQUENCE [LARGE SCALE GENOMIC DNA]</scope>
    <source>
        <strain evidence="7">NBRC 106348</strain>
    </source>
</reference>
<dbReference type="EMBL" id="BSUK01000001">
    <property type="protein sequence ID" value="GMA23390.1"/>
    <property type="molecule type" value="Genomic_DNA"/>
</dbReference>
<gene>
    <name evidence="6" type="ORF">GCM10025864_11490</name>
</gene>
<keyword evidence="4" id="KW-0647">Proteasome</keyword>
<evidence type="ECO:0000313" key="6">
    <source>
        <dbReference type="EMBL" id="GMA23390.1"/>
    </source>
</evidence>
<comment type="similarity">
    <text evidence="1">Belongs to the Bpa family.</text>
</comment>
<evidence type="ECO:0000256" key="5">
    <source>
        <dbReference type="SAM" id="MobiDB-lite"/>
    </source>
</evidence>
<comment type="caution">
    <text evidence="6">The sequence shown here is derived from an EMBL/GenBank/DDBJ whole genome shotgun (WGS) entry which is preliminary data.</text>
</comment>
<feature type="region of interest" description="Disordered" evidence="5">
    <location>
        <begin position="1"/>
        <end position="70"/>
    </location>
</feature>
<dbReference type="Proteomes" id="UP001157091">
    <property type="component" value="Unassembled WGS sequence"/>
</dbReference>
<accession>A0ABQ6HYA3</accession>
<name>A0ABQ6HYA3_9MICO</name>
<evidence type="ECO:0000256" key="2">
    <source>
        <dbReference type="ARBA" id="ARBA00011402"/>
    </source>
</evidence>
<evidence type="ECO:0000256" key="1">
    <source>
        <dbReference type="ARBA" id="ARBA00006639"/>
    </source>
</evidence>
<protein>
    <recommendedName>
        <fullName evidence="3">Bacterial proteasome activator</fullName>
    </recommendedName>
</protein>
<sequence length="118" mass="12768">MPDDAEQQVPAVPDTDDERAEREAEQAAEDAVREAAAAQVASQLVLPPGVSPSGDGAEETNEERTSIEEPAKVMRIGTMIKRLLDEVRESPLDEAARARLASIHERSLHELEDGLSPT</sequence>
<dbReference type="InterPro" id="IPR019695">
    <property type="entry name" value="Proteasome_act"/>
</dbReference>
<evidence type="ECO:0000313" key="7">
    <source>
        <dbReference type="Proteomes" id="UP001157091"/>
    </source>
</evidence>